<organism evidence="3">
    <name type="scientific">marine sediment metagenome</name>
    <dbReference type="NCBI Taxonomy" id="412755"/>
    <lineage>
        <taxon>unclassified sequences</taxon>
        <taxon>metagenomes</taxon>
        <taxon>ecological metagenomes</taxon>
    </lineage>
</organism>
<dbReference type="InterPro" id="IPR008948">
    <property type="entry name" value="L-Aspartase-like"/>
</dbReference>
<protein>
    <recommendedName>
        <fullName evidence="2">Fumarate lyase N-terminal domain-containing protein</fullName>
    </recommendedName>
</protein>
<dbReference type="EMBL" id="BARS01008248">
    <property type="protein sequence ID" value="GAF76023.1"/>
    <property type="molecule type" value="Genomic_DNA"/>
</dbReference>
<sequence>MITRYSRVEMSHIWEPQKKFDAWLKVEIAACEAWAKKGRIPEAALKRIKKKARFDIERIDEIELVVKHDVIAFLTSIADYVGTDSRYIHMGLTSSDVLDTALALQLKEASILIIKDIKALMAAIKKRAFGHKNTIMIGRSHGIHAEPTTFGLKMALFYDEMQRNLERMERAKEVISVGKISGAVGTFANIDPFVERYALKKLGLKPEPCSTQIVQRDRHAEFFTTLSIIASSIEKFSV</sequence>
<dbReference type="Pfam" id="PF00206">
    <property type="entry name" value="Lyase_1"/>
    <property type="match status" value="1"/>
</dbReference>
<dbReference type="GO" id="GO:0005829">
    <property type="term" value="C:cytosol"/>
    <property type="evidence" value="ECO:0007669"/>
    <property type="project" value="TreeGrafter"/>
</dbReference>
<name>X0S4Q2_9ZZZZ</name>
<dbReference type="AlphaFoldDB" id="X0S4Q2"/>
<dbReference type="FunFam" id="1.10.275.10:FF:000006">
    <property type="entry name" value="Adenylosuccinate lyase"/>
    <property type="match status" value="1"/>
</dbReference>
<dbReference type="GO" id="GO:0044208">
    <property type="term" value="P:'de novo' AMP biosynthetic process"/>
    <property type="evidence" value="ECO:0007669"/>
    <property type="project" value="TreeGrafter"/>
</dbReference>
<evidence type="ECO:0000313" key="3">
    <source>
        <dbReference type="EMBL" id="GAF76023.1"/>
    </source>
</evidence>
<dbReference type="GO" id="GO:0070626">
    <property type="term" value="F:(S)-2-(5-amino-1-(5-phospho-D-ribosyl)imidazole-4-carboxamido) succinate lyase (fumarate-forming) activity"/>
    <property type="evidence" value="ECO:0007669"/>
    <property type="project" value="TreeGrafter"/>
</dbReference>
<dbReference type="Gene3D" id="1.20.200.10">
    <property type="entry name" value="Fumarase/aspartase (Central domain)"/>
    <property type="match status" value="1"/>
</dbReference>
<comment type="caution">
    <text evidence="3">The sequence shown here is derived from an EMBL/GenBank/DDBJ whole genome shotgun (WGS) entry which is preliminary data.</text>
</comment>
<dbReference type="InterPro" id="IPR022761">
    <property type="entry name" value="Fumarate_lyase_N"/>
</dbReference>
<feature type="domain" description="Fumarate lyase N-terminal" evidence="2">
    <location>
        <begin position="10"/>
        <end position="237"/>
    </location>
</feature>
<keyword evidence="1" id="KW-0456">Lyase</keyword>
<dbReference type="InterPro" id="IPR000362">
    <property type="entry name" value="Fumarate_lyase_fam"/>
</dbReference>
<feature type="non-terminal residue" evidence="3">
    <location>
        <position position="238"/>
    </location>
</feature>
<dbReference type="PANTHER" id="PTHR43172">
    <property type="entry name" value="ADENYLOSUCCINATE LYASE"/>
    <property type="match status" value="1"/>
</dbReference>
<reference evidence="3" key="1">
    <citation type="journal article" date="2014" name="Front. Microbiol.">
        <title>High frequency of phylogenetically diverse reductive dehalogenase-homologous genes in deep subseafloor sedimentary metagenomes.</title>
        <authorList>
            <person name="Kawai M."/>
            <person name="Futagami T."/>
            <person name="Toyoda A."/>
            <person name="Takaki Y."/>
            <person name="Nishi S."/>
            <person name="Hori S."/>
            <person name="Arai W."/>
            <person name="Tsubouchi T."/>
            <person name="Morono Y."/>
            <person name="Uchiyama I."/>
            <person name="Ito T."/>
            <person name="Fujiyama A."/>
            <person name="Inagaki F."/>
            <person name="Takami H."/>
        </authorList>
    </citation>
    <scope>NUCLEOTIDE SEQUENCE</scope>
    <source>
        <strain evidence="3">Expedition CK06-06</strain>
    </source>
</reference>
<proteinExistence type="predicted"/>
<dbReference type="PANTHER" id="PTHR43172:SF1">
    <property type="entry name" value="ADENYLOSUCCINATE LYASE"/>
    <property type="match status" value="1"/>
</dbReference>
<dbReference type="InterPro" id="IPR024083">
    <property type="entry name" value="Fumarase/histidase_N"/>
</dbReference>
<dbReference type="PRINTS" id="PR00149">
    <property type="entry name" value="FUMRATELYASE"/>
</dbReference>
<evidence type="ECO:0000256" key="1">
    <source>
        <dbReference type="ARBA" id="ARBA00023239"/>
    </source>
</evidence>
<dbReference type="Gene3D" id="1.10.275.10">
    <property type="entry name" value="Fumarase/aspartase (N-terminal domain)"/>
    <property type="match status" value="1"/>
</dbReference>
<gene>
    <name evidence="3" type="ORF">S01H1_15760</name>
</gene>
<accession>X0S4Q2</accession>
<dbReference type="SUPFAM" id="SSF48557">
    <property type="entry name" value="L-aspartase-like"/>
    <property type="match status" value="1"/>
</dbReference>
<evidence type="ECO:0000259" key="2">
    <source>
        <dbReference type="Pfam" id="PF00206"/>
    </source>
</evidence>
<dbReference type="GO" id="GO:0004018">
    <property type="term" value="F:N6-(1,2-dicarboxyethyl)AMP AMP-lyase (fumarate-forming) activity"/>
    <property type="evidence" value="ECO:0007669"/>
    <property type="project" value="TreeGrafter"/>
</dbReference>